<evidence type="ECO:0000256" key="9">
    <source>
        <dbReference type="ARBA" id="ARBA00023102"/>
    </source>
</evidence>
<name>A0A388K2H5_CHABU</name>
<comment type="pathway">
    <text evidence="3">Amino-acid biosynthesis; L-histidine biosynthesis; L-histidine from 5-phospho-alpha-D-ribose 1-diphosphate: step 3/9.</text>
</comment>
<dbReference type="OrthoDB" id="1703565at2759"/>
<comment type="catalytic activity">
    <reaction evidence="2">
        <text>1-(5-phospho-beta-D-ribosyl)-ATP + H2O = 1-(5-phospho-beta-D-ribosyl)-5'-AMP + diphosphate + H(+)</text>
        <dbReference type="Rhea" id="RHEA:22828"/>
        <dbReference type="ChEBI" id="CHEBI:15377"/>
        <dbReference type="ChEBI" id="CHEBI:15378"/>
        <dbReference type="ChEBI" id="CHEBI:33019"/>
        <dbReference type="ChEBI" id="CHEBI:59457"/>
        <dbReference type="ChEBI" id="CHEBI:73183"/>
        <dbReference type="EC" id="3.6.1.31"/>
    </reaction>
</comment>
<comment type="pathway">
    <text evidence="4">Amino-acid biosynthesis; L-histidine biosynthesis; L-histidine from 5-phospho-alpha-D-ribose 1-diphosphate: step 2/9.</text>
</comment>
<dbReference type="AlphaFoldDB" id="A0A388K2H5"/>
<dbReference type="GO" id="GO:0000105">
    <property type="term" value="P:L-histidine biosynthetic process"/>
    <property type="evidence" value="ECO:0007669"/>
    <property type="project" value="UniProtKB-UniPathway"/>
</dbReference>
<dbReference type="PANTHER" id="PTHR42945">
    <property type="entry name" value="HISTIDINE BIOSYNTHESIS BIFUNCTIONAL PROTEIN"/>
    <property type="match status" value="1"/>
</dbReference>
<dbReference type="GO" id="GO:0004635">
    <property type="term" value="F:phosphoribosyl-AMP cyclohydrolase activity"/>
    <property type="evidence" value="ECO:0007669"/>
    <property type="project" value="UniProtKB-EC"/>
</dbReference>
<evidence type="ECO:0000256" key="1">
    <source>
        <dbReference type="ARBA" id="ARBA00000024"/>
    </source>
</evidence>
<comment type="caution">
    <text evidence="13">The sequence shown here is derived from an EMBL/GenBank/DDBJ whole genome shotgun (WGS) entry which is preliminary data.</text>
</comment>
<gene>
    <name evidence="13" type="ORF">CBR_g41148</name>
</gene>
<dbReference type="Gramene" id="GBG64227">
    <property type="protein sequence ID" value="GBG64227"/>
    <property type="gene ID" value="CBR_g41148"/>
</dbReference>
<evidence type="ECO:0000259" key="12">
    <source>
        <dbReference type="Pfam" id="PF01502"/>
    </source>
</evidence>
<accession>A0A388K2H5</accession>
<organism evidence="13 14">
    <name type="scientific">Chara braunii</name>
    <name type="common">Braun's stonewort</name>
    <dbReference type="NCBI Taxonomy" id="69332"/>
    <lineage>
        <taxon>Eukaryota</taxon>
        <taxon>Viridiplantae</taxon>
        <taxon>Streptophyta</taxon>
        <taxon>Charophyceae</taxon>
        <taxon>Charales</taxon>
        <taxon>Characeae</taxon>
        <taxon>Chara</taxon>
    </lineage>
</organism>
<evidence type="ECO:0000256" key="8">
    <source>
        <dbReference type="ARBA" id="ARBA00022840"/>
    </source>
</evidence>
<reference evidence="13 14" key="1">
    <citation type="journal article" date="2018" name="Cell">
        <title>The Chara Genome: Secondary Complexity and Implications for Plant Terrestrialization.</title>
        <authorList>
            <person name="Nishiyama T."/>
            <person name="Sakayama H."/>
            <person name="Vries J.D."/>
            <person name="Buschmann H."/>
            <person name="Saint-Marcoux D."/>
            <person name="Ullrich K.K."/>
            <person name="Haas F.B."/>
            <person name="Vanderstraeten L."/>
            <person name="Becker D."/>
            <person name="Lang D."/>
            <person name="Vosolsobe S."/>
            <person name="Rombauts S."/>
            <person name="Wilhelmsson P.K.I."/>
            <person name="Janitza P."/>
            <person name="Kern R."/>
            <person name="Heyl A."/>
            <person name="Rumpler F."/>
            <person name="Villalobos L.I.A.C."/>
            <person name="Clay J.M."/>
            <person name="Skokan R."/>
            <person name="Toyoda A."/>
            <person name="Suzuki Y."/>
            <person name="Kagoshima H."/>
            <person name="Schijlen E."/>
            <person name="Tajeshwar N."/>
            <person name="Catarino B."/>
            <person name="Hetherington A.J."/>
            <person name="Saltykova A."/>
            <person name="Bonnot C."/>
            <person name="Breuninger H."/>
            <person name="Symeonidi A."/>
            <person name="Radhakrishnan G.V."/>
            <person name="Van Nieuwerburgh F."/>
            <person name="Deforce D."/>
            <person name="Chang C."/>
            <person name="Karol K.G."/>
            <person name="Hedrich R."/>
            <person name="Ulvskov P."/>
            <person name="Glockner G."/>
            <person name="Delwiche C.F."/>
            <person name="Petrasek J."/>
            <person name="Van de Peer Y."/>
            <person name="Friml J."/>
            <person name="Beilby M."/>
            <person name="Dolan L."/>
            <person name="Kohara Y."/>
            <person name="Sugano S."/>
            <person name="Fujiyama A."/>
            <person name="Delaux P.-M."/>
            <person name="Quint M."/>
            <person name="TheiBen G."/>
            <person name="Hagemann M."/>
            <person name="Harholt J."/>
            <person name="Dunand C."/>
            <person name="Zachgo S."/>
            <person name="Langdale J."/>
            <person name="Maumus F."/>
            <person name="Straeten D.V.D."/>
            <person name="Gould S.B."/>
            <person name="Rensing S.A."/>
        </authorList>
    </citation>
    <scope>NUCLEOTIDE SEQUENCE [LARGE SCALE GENOMIC DNA]</scope>
    <source>
        <strain evidence="13 14">S276</strain>
    </source>
</reference>
<dbReference type="UniPathway" id="UPA00031">
    <property type="reaction ID" value="UER00007"/>
</dbReference>
<dbReference type="Gene3D" id="1.10.287.1080">
    <property type="entry name" value="MazG-like"/>
    <property type="match status" value="1"/>
</dbReference>
<comment type="catalytic activity">
    <reaction evidence="1">
        <text>1-(5-phospho-beta-D-ribosyl)-5'-AMP + H2O = 1-(5-phospho-beta-D-ribosyl)-5-[(5-phospho-beta-D-ribosylamino)methylideneamino]imidazole-4-carboxamide</text>
        <dbReference type="Rhea" id="RHEA:20049"/>
        <dbReference type="ChEBI" id="CHEBI:15377"/>
        <dbReference type="ChEBI" id="CHEBI:58435"/>
        <dbReference type="ChEBI" id="CHEBI:59457"/>
        <dbReference type="EC" id="3.5.4.19"/>
    </reaction>
</comment>
<dbReference type="Gene3D" id="3.10.20.810">
    <property type="entry name" value="Phosphoribosyl-AMP cyclohydrolase"/>
    <property type="match status" value="1"/>
</dbReference>
<dbReference type="GO" id="GO:0005524">
    <property type="term" value="F:ATP binding"/>
    <property type="evidence" value="ECO:0007669"/>
    <property type="project" value="UniProtKB-KW"/>
</dbReference>
<dbReference type="Proteomes" id="UP000265515">
    <property type="component" value="Unassembled WGS sequence"/>
</dbReference>
<sequence length="275" mass="30139">MVAQAQDSLAQTTDKVMDKAIPPGRAEPVTTPEVERLLDCMKWDANGLVVAIAQHVDTGAVLMQGFADRDAVSATLASRRATFFSRSRQCLWTKGETSANFIHVVDVFLDCDRDSVIYLGSPDGPTCHTGEETCYFIRADDVVSGGLQYAKENKLQVLTSLYSLEKVIRNRAEEGETAVVAAGKTPPAKPSWTRKLLSNPELLCAKVREEADELCRTLEESEGKDRVASEMADLLYHSMVLLSLQGVTLEDVAKVLRGRFPLSGIEEKNSREGTS</sequence>
<protein>
    <recommendedName>
        <fullName evidence="12">Phosphoribosyl-AMP cyclohydrolase domain-containing protein</fullName>
    </recommendedName>
</protein>
<dbReference type="OMA" id="ERSCFHQ"/>
<dbReference type="PANTHER" id="PTHR42945:SF1">
    <property type="entry name" value="HISTIDINE BIOSYNTHESIS BIFUNCTIONAL PROTEIN HIS7"/>
    <property type="match status" value="1"/>
</dbReference>
<evidence type="ECO:0000256" key="5">
    <source>
        <dbReference type="ARBA" id="ARBA00022605"/>
    </source>
</evidence>
<keyword evidence="14" id="KW-1185">Reference proteome</keyword>
<dbReference type="EMBL" id="BFEA01000048">
    <property type="protein sequence ID" value="GBG64227.1"/>
    <property type="molecule type" value="Genomic_DNA"/>
</dbReference>
<keyword evidence="9" id="KW-0368">Histidine biosynthesis</keyword>
<feature type="domain" description="Phosphoribosyl-AMP cyclohydrolase" evidence="12">
    <location>
        <begin position="63"/>
        <end position="136"/>
    </location>
</feature>
<evidence type="ECO:0000313" key="13">
    <source>
        <dbReference type="EMBL" id="GBG64227.1"/>
    </source>
</evidence>
<evidence type="ECO:0000313" key="14">
    <source>
        <dbReference type="Proteomes" id="UP000265515"/>
    </source>
</evidence>
<evidence type="ECO:0000256" key="6">
    <source>
        <dbReference type="ARBA" id="ARBA00022741"/>
    </source>
</evidence>
<keyword evidence="7" id="KW-0378">Hydrolase</keyword>
<dbReference type="InterPro" id="IPR021130">
    <property type="entry name" value="PRib-ATP_PPHydrolase-like"/>
</dbReference>
<proteinExistence type="predicted"/>
<dbReference type="NCBIfam" id="TIGR03188">
    <property type="entry name" value="histidine_hisI"/>
    <property type="match status" value="1"/>
</dbReference>
<evidence type="ECO:0000256" key="4">
    <source>
        <dbReference type="ARBA" id="ARBA00005204"/>
    </source>
</evidence>
<keyword evidence="6" id="KW-0547">Nucleotide-binding</keyword>
<dbReference type="Pfam" id="PF01502">
    <property type="entry name" value="PRA-CH"/>
    <property type="match status" value="1"/>
</dbReference>
<dbReference type="InterPro" id="IPR002496">
    <property type="entry name" value="PRib_AMP_CycHydrolase_dom"/>
</dbReference>
<dbReference type="SUPFAM" id="SSF101386">
    <property type="entry name" value="all-alpha NTP pyrophosphatases"/>
    <property type="match status" value="1"/>
</dbReference>
<feature type="region of interest" description="Disordered" evidence="11">
    <location>
        <begin position="1"/>
        <end position="28"/>
    </location>
</feature>
<keyword evidence="10" id="KW-0511">Multifunctional enzyme</keyword>
<dbReference type="FunFam" id="3.10.20.810:FF:000001">
    <property type="entry name" value="Histidine biosynthesis bifunctional protein HisIE"/>
    <property type="match status" value="1"/>
</dbReference>
<evidence type="ECO:0000256" key="10">
    <source>
        <dbReference type="ARBA" id="ARBA00023268"/>
    </source>
</evidence>
<evidence type="ECO:0000256" key="11">
    <source>
        <dbReference type="SAM" id="MobiDB-lite"/>
    </source>
</evidence>
<dbReference type="Pfam" id="PF01503">
    <property type="entry name" value="PRA-PH"/>
    <property type="match status" value="1"/>
</dbReference>
<dbReference type="InterPro" id="IPR008179">
    <property type="entry name" value="HisE"/>
</dbReference>
<keyword evidence="8" id="KW-0067">ATP-binding</keyword>
<dbReference type="SUPFAM" id="SSF141734">
    <property type="entry name" value="HisI-like"/>
    <property type="match status" value="1"/>
</dbReference>
<dbReference type="CDD" id="cd11534">
    <property type="entry name" value="NTP-PPase_HisIE_like"/>
    <property type="match status" value="1"/>
</dbReference>
<evidence type="ECO:0000256" key="3">
    <source>
        <dbReference type="ARBA" id="ARBA00005169"/>
    </source>
</evidence>
<dbReference type="InterPro" id="IPR038019">
    <property type="entry name" value="PRib_AMP_CycHydrolase_sf"/>
</dbReference>
<dbReference type="GO" id="GO:0004636">
    <property type="term" value="F:phosphoribosyl-ATP diphosphatase activity"/>
    <property type="evidence" value="ECO:0007669"/>
    <property type="project" value="UniProtKB-EC"/>
</dbReference>
<feature type="compositionally biased region" description="Polar residues" evidence="11">
    <location>
        <begin position="1"/>
        <end position="14"/>
    </location>
</feature>
<evidence type="ECO:0000256" key="2">
    <source>
        <dbReference type="ARBA" id="ARBA00001460"/>
    </source>
</evidence>
<keyword evidence="5" id="KW-0028">Amino-acid biosynthesis</keyword>
<evidence type="ECO:0000256" key="7">
    <source>
        <dbReference type="ARBA" id="ARBA00022801"/>
    </source>
</evidence>
<dbReference type="STRING" id="69332.A0A388K2H5"/>